<protein>
    <submittedName>
        <fullName evidence="3">Uncharacterized protein</fullName>
    </submittedName>
</protein>
<feature type="region of interest" description="Disordered" evidence="1">
    <location>
        <begin position="18"/>
        <end position="54"/>
    </location>
</feature>
<dbReference type="EMBL" id="CAADFZ010000021">
    <property type="protein sequence ID" value="VFK62014.1"/>
    <property type="molecule type" value="Genomic_DNA"/>
</dbReference>
<evidence type="ECO:0000313" key="2">
    <source>
        <dbReference type="EMBL" id="VFK62014.1"/>
    </source>
</evidence>
<dbReference type="AlphaFoldDB" id="A0A451AWD2"/>
<sequence>MRRFFLVFSDIRIGQASTHREPEIRDQRRRPPRPRTLFGSSKRTRKGFPSSRFVPSSPAMAALASCPSISTKPKPRHWPENTSVTRRMERTVPNLENKSLTEVSVASEGKLPTNILFTRVSSMSAKTTPPPGGEMDPATLLRGVSLLCRRTKESTSLFLWHNPGEASRQTDKACFGVSKALCKIRLICKAEREINKLILPEGIIAGNPKNSEYPHAKGLKSTLVFGLNQIKPQIRKIFKNTSTQTCLLMVKQPTSPFSERERLRITQNMLALRARTQAG</sequence>
<reference evidence="3" key="1">
    <citation type="submission" date="2019-02" db="EMBL/GenBank/DDBJ databases">
        <authorList>
            <person name="Gruber-Vodicka R. H."/>
            <person name="Seah K. B. B."/>
        </authorList>
    </citation>
    <scope>NUCLEOTIDE SEQUENCE</scope>
    <source>
        <strain evidence="3">BECK_BY19</strain>
        <strain evidence="2">BECK_BY8</strain>
    </source>
</reference>
<proteinExistence type="predicted"/>
<evidence type="ECO:0000256" key="1">
    <source>
        <dbReference type="SAM" id="MobiDB-lite"/>
    </source>
</evidence>
<accession>A0A451AWD2</accession>
<gene>
    <name evidence="2" type="ORF">BECKUNK1418G_GA0071005_102111</name>
    <name evidence="3" type="ORF">BECKUNK1418H_GA0071006_102711</name>
</gene>
<organism evidence="3">
    <name type="scientific">Candidatus Kentrum sp. UNK</name>
    <dbReference type="NCBI Taxonomy" id="2126344"/>
    <lineage>
        <taxon>Bacteria</taxon>
        <taxon>Pseudomonadati</taxon>
        <taxon>Pseudomonadota</taxon>
        <taxon>Gammaproteobacteria</taxon>
        <taxon>Candidatus Kentrum</taxon>
    </lineage>
</organism>
<evidence type="ECO:0000313" key="3">
    <source>
        <dbReference type="EMBL" id="VFK70338.1"/>
    </source>
</evidence>
<dbReference type="EMBL" id="CAADGD010000027">
    <property type="protein sequence ID" value="VFK70338.1"/>
    <property type="molecule type" value="Genomic_DNA"/>
</dbReference>
<name>A0A451AWD2_9GAMM</name>